<reference evidence="2 3" key="1">
    <citation type="submission" date="2019-02" db="EMBL/GenBank/DDBJ databases">
        <title>Deep-cultivation of Planctomycetes and their phenomic and genomic characterization uncovers novel biology.</title>
        <authorList>
            <person name="Wiegand S."/>
            <person name="Jogler M."/>
            <person name="Boedeker C."/>
            <person name="Pinto D."/>
            <person name="Vollmers J."/>
            <person name="Rivas-Marin E."/>
            <person name="Kohn T."/>
            <person name="Peeters S.H."/>
            <person name="Heuer A."/>
            <person name="Rast P."/>
            <person name="Oberbeckmann S."/>
            <person name="Bunk B."/>
            <person name="Jeske O."/>
            <person name="Meyerdierks A."/>
            <person name="Storesund J.E."/>
            <person name="Kallscheuer N."/>
            <person name="Luecker S."/>
            <person name="Lage O.M."/>
            <person name="Pohl T."/>
            <person name="Merkel B.J."/>
            <person name="Hornburger P."/>
            <person name="Mueller R.-W."/>
            <person name="Bruemmer F."/>
            <person name="Labrenz M."/>
            <person name="Spormann A.M."/>
            <person name="Op Den Camp H."/>
            <person name="Overmann J."/>
            <person name="Amann R."/>
            <person name="Jetten M.S.M."/>
            <person name="Mascher T."/>
            <person name="Medema M.H."/>
            <person name="Devos D.P."/>
            <person name="Kaster A.-K."/>
            <person name="Ovreas L."/>
            <person name="Rohde M."/>
            <person name="Galperin M.Y."/>
            <person name="Jogler C."/>
        </authorList>
    </citation>
    <scope>NUCLEOTIDE SEQUENCE [LARGE SCALE GENOMIC DNA]</scope>
    <source>
        <strain evidence="2 3">Poly59</strain>
    </source>
</reference>
<protein>
    <submittedName>
        <fullName evidence="2">Uncharacterized protein</fullName>
    </submittedName>
</protein>
<comment type="caution">
    <text evidence="2">The sequence shown here is derived from an EMBL/GenBank/DDBJ whole genome shotgun (WGS) entry which is preliminary data.</text>
</comment>
<evidence type="ECO:0000313" key="2">
    <source>
        <dbReference type="EMBL" id="TWU51465.1"/>
    </source>
</evidence>
<name>A0A5C6ES51_9BACT</name>
<keyword evidence="1" id="KW-0732">Signal</keyword>
<evidence type="ECO:0000256" key="1">
    <source>
        <dbReference type="SAM" id="SignalP"/>
    </source>
</evidence>
<accession>A0A5C6ES51</accession>
<proteinExistence type="predicted"/>
<organism evidence="2 3">
    <name type="scientific">Rubripirellula reticaptiva</name>
    <dbReference type="NCBI Taxonomy" id="2528013"/>
    <lineage>
        <taxon>Bacteria</taxon>
        <taxon>Pseudomonadati</taxon>
        <taxon>Planctomycetota</taxon>
        <taxon>Planctomycetia</taxon>
        <taxon>Pirellulales</taxon>
        <taxon>Pirellulaceae</taxon>
        <taxon>Rubripirellula</taxon>
    </lineage>
</organism>
<sequence precursor="true">MKHYLAMLSILAIAMTSLVSYTNSAPSLNAAPADDSSRPDTELVEIATHPQSYRFIDQATDRVDGNEMVKIHSTAPLASNHKYVELRPGSIRYFRTDGATAADGERATITWSINGKTMTTDVGRPGGVIMAVRSLDGVISWYSLMMDMRC</sequence>
<dbReference type="EMBL" id="SJPX01000003">
    <property type="protein sequence ID" value="TWU51465.1"/>
    <property type="molecule type" value="Genomic_DNA"/>
</dbReference>
<keyword evidence="3" id="KW-1185">Reference proteome</keyword>
<dbReference type="Proteomes" id="UP000317977">
    <property type="component" value="Unassembled WGS sequence"/>
</dbReference>
<gene>
    <name evidence="2" type="ORF">Poly59_30570</name>
</gene>
<dbReference type="OrthoDB" id="289273at2"/>
<feature type="signal peptide" evidence="1">
    <location>
        <begin position="1"/>
        <end position="25"/>
    </location>
</feature>
<dbReference type="AlphaFoldDB" id="A0A5C6ES51"/>
<feature type="chain" id="PRO_5022854097" evidence="1">
    <location>
        <begin position="26"/>
        <end position="150"/>
    </location>
</feature>
<evidence type="ECO:0000313" key="3">
    <source>
        <dbReference type="Proteomes" id="UP000317977"/>
    </source>
</evidence>
<dbReference type="RefSeq" id="WP_146534817.1">
    <property type="nucleotide sequence ID" value="NZ_SJPX01000003.1"/>
</dbReference>